<feature type="transmembrane region" description="Helical" evidence="8">
    <location>
        <begin position="161"/>
        <end position="183"/>
    </location>
</feature>
<dbReference type="GO" id="GO:0005886">
    <property type="term" value="C:plasma membrane"/>
    <property type="evidence" value="ECO:0007669"/>
    <property type="project" value="UniProtKB-SubCell"/>
</dbReference>
<feature type="transmembrane region" description="Helical" evidence="8">
    <location>
        <begin position="126"/>
        <end position="149"/>
    </location>
</feature>
<dbReference type="AlphaFoldDB" id="A0A147KGH3"/>
<dbReference type="Pfam" id="PF01032">
    <property type="entry name" value="FecCD"/>
    <property type="match status" value="1"/>
</dbReference>
<feature type="transmembrane region" description="Helical" evidence="8">
    <location>
        <begin position="250"/>
        <end position="277"/>
    </location>
</feature>
<dbReference type="FunFam" id="1.10.3470.10:FF:000001">
    <property type="entry name" value="Vitamin B12 ABC transporter permease BtuC"/>
    <property type="match status" value="1"/>
</dbReference>
<protein>
    <submittedName>
        <fullName evidence="9">Iron ABC transporter permease</fullName>
    </submittedName>
</protein>
<keyword evidence="7 8" id="KW-0472">Membrane</keyword>
<evidence type="ECO:0000256" key="7">
    <source>
        <dbReference type="ARBA" id="ARBA00023136"/>
    </source>
</evidence>
<dbReference type="PANTHER" id="PTHR30472:SF67">
    <property type="entry name" value="PERMEASE OF ABC TRANSPORTER-RELATED"/>
    <property type="match status" value="1"/>
</dbReference>
<feature type="transmembrane region" description="Helical" evidence="8">
    <location>
        <begin position="319"/>
        <end position="338"/>
    </location>
</feature>
<dbReference type="OrthoDB" id="9782305at2"/>
<proteinExistence type="inferred from homology"/>
<dbReference type="EMBL" id="LGEM01000092">
    <property type="protein sequence ID" value="KUP96391.1"/>
    <property type="molecule type" value="Genomic_DNA"/>
</dbReference>
<evidence type="ECO:0000256" key="4">
    <source>
        <dbReference type="ARBA" id="ARBA00022475"/>
    </source>
</evidence>
<dbReference type="PATRIC" id="fig|665004.4.peg.868"/>
<dbReference type="Proteomes" id="UP000074382">
    <property type="component" value="Unassembled WGS sequence"/>
</dbReference>
<organism evidence="9 10">
    <name type="scientific">Thermobifida cellulosilytica TB100</name>
    <dbReference type="NCBI Taxonomy" id="665004"/>
    <lineage>
        <taxon>Bacteria</taxon>
        <taxon>Bacillati</taxon>
        <taxon>Actinomycetota</taxon>
        <taxon>Actinomycetes</taxon>
        <taxon>Streptosporangiales</taxon>
        <taxon>Nocardiopsidaceae</taxon>
        <taxon>Thermobifida</taxon>
    </lineage>
</organism>
<sequence length="346" mass="34598">MKARPGAAPRLTVLVGAAALVLSAALGVVIGTADLSVATVFRAVAAQLGAETGIDTLTRHIVVDLRAPRVAAAILTGAGLAVCGGVLQSLTGNPLADPYLLGLSSGALLGVSLSLFFGLGAAGVAGFGATSVAAFLGSLAALALVFALASARTGALPTSRLVLAGIAVGQLGSAVASGLVLASDRDAARRITEWTLGSVAGARWNSLAVTASVVAVTLAVVLWYSRDLDSFAFGERAATSLGTDVAGVRRVLYCAVSLCTAVLVAQAGIVGFVGLVVPHIARFLTGAGHLRLLPASALLGALLLVWTDVLCRSALPDRELPLGIVTAVLGVPVFVVLFRRRGGARG</sequence>
<evidence type="ECO:0000256" key="8">
    <source>
        <dbReference type="SAM" id="Phobius"/>
    </source>
</evidence>
<comment type="similarity">
    <text evidence="2">Belongs to the binding-protein-dependent transport system permease family. FecCD subfamily.</text>
</comment>
<feature type="transmembrane region" description="Helical" evidence="8">
    <location>
        <begin position="204"/>
        <end position="224"/>
    </location>
</feature>
<comment type="subcellular location">
    <subcellularLocation>
        <location evidence="1">Cell membrane</location>
        <topology evidence="1">Multi-pass membrane protein</topology>
    </subcellularLocation>
</comment>
<evidence type="ECO:0000256" key="6">
    <source>
        <dbReference type="ARBA" id="ARBA00022989"/>
    </source>
</evidence>
<dbReference type="InterPro" id="IPR037294">
    <property type="entry name" value="ABC_BtuC-like"/>
</dbReference>
<dbReference type="GO" id="GO:0033214">
    <property type="term" value="P:siderophore-iron import into cell"/>
    <property type="evidence" value="ECO:0007669"/>
    <property type="project" value="TreeGrafter"/>
</dbReference>
<dbReference type="CDD" id="cd06550">
    <property type="entry name" value="TM_ABC_iron-siderophores_like"/>
    <property type="match status" value="1"/>
</dbReference>
<evidence type="ECO:0000256" key="5">
    <source>
        <dbReference type="ARBA" id="ARBA00022692"/>
    </source>
</evidence>
<evidence type="ECO:0000256" key="1">
    <source>
        <dbReference type="ARBA" id="ARBA00004651"/>
    </source>
</evidence>
<dbReference type="Gene3D" id="1.10.3470.10">
    <property type="entry name" value="ABC transporter involved in vitamin B12 uptake, BtuC"/>
    <property type="match status" value="1"/>
</dbReference>
<gene>
    <name evidence="9" type="ORF">AC529_12575</name>
</gene>
<feature type="transmembrane region" description="Helical" evidence="8">
    <location>
        <begin position="99"/>
        <end position="119"/>
    </location>
</feature>
<keyword evidence="10" id="KW-1185">Reference proteome</keyword>
<comment type="caution">
    <text evidence="9">The sequence shown here is derived from an EMBL/GenBank/DDBJ whole genome shotgun (WGS) entry which is preliminary data.</text>
</comment>
<feature type="transmembrane region" description="Helical" evidence="8">
    <location>
        <begin position="289"/>
        <end position="307"/>
    </location>
</feature>
<keyword evidence="4" id="KW-1003">Cell membrane</keyword>
<keyword evidence="6 8" id="KW-1133">Transmembrane helix</keyword>
<accession>A0A147KGH3</accession>
<dbReference type="STRING" id="665004.AC529_12575"/>
<evidence type="ECO:0000313" key="10">
    <source>
        <dbReference type="Proteomes" id="UP000074382"/>
    </source>
</evidence>
<keyword evidence="3" id="KW-0813">Transport</keyword>
<evidence type="ECO:0000313" key="9">
    <source>
        <dbReference type="EMBL" id="KUP96391.1"/>
    </source>
</evidence>
<dbReference type="InterPro" id="IPR000522">
    <property type="entry name" value="ABC_transptr_permease_BtuC"/>
</dbReference>
<dbReference type="GO" id="GO:0022857">
    <property type="term" value="F:transmembrane transporter activity"/>
    <property type="evidence" value="ECO:0007669"/>
    <property type="project" value="InterPro"/>
</dbReference>
<evidence type="ECO:0000256" key="2">
    <source>
        <dbReference type="ARBA" id="ARBA00007935"/>
    </source>
</evidence>
<dbReference type="SUPFAM" id="SSF81345">
    <property type="entry name" value="ABC transporter involved in vitamin B12 uptake, BtuC"/>
    <property type="match status" value="1"/>
</dbReference>
<dbReference type="PANTHER" id="PTHR30472">
    <property type="entry name" value="FERRIC ENTEROBACTIN TRANSPORT SYSTEM PERMEASE PROTEIN"/>
    <property type="match status" value="1"/>
</dbReference>
<evidence type="ECO:0000256" key="3">
    <source>
        <dbReference type="ARBA" id="ARBA00022448"/>
    </source>
</evidence>
<name>A0A147KGH3_THECS</name>
<reference evidence="10" key="1">
    <citation type="journal article" date="2017" name="Acta Aliment.">
        <title>Plant polysaccharide degrading enzyme system of Thermpbifida cellulosilytica TB100 revealed by de novo genome project data.</title>
        <authorList>
            <person name="Toth A."/>
            <person name="Baka E."/>
            <person name="Luzics S."/>
            <person name="Bata-Vidacs I."/>
            <person name="Nagy I."/>
            <person name="Balint B."/>
            <person name="Herceg R."/>
            <person name="Olasz F."/>
            <person name="Wilk T."/>
            <person name="Nagy T."/>
            <person name="Kriszt B."/>
            <person name="Nagy I."/>
            <person name="Kukolya J."/>
        </authorList>
    </citation>
    <scope>NUCLEOTIDE SEQUENCE [LARGE SCALE GENOMIC DNA]</scope>
    <source>
        <strain evidence="10">TB100</strain>
    </source>
</reference>
<feature type="transmembrane region" description="Helical" evidence="8">
    <location>
        <begin position="70"/>
        <end position="87"/>
    </location>
</feature>
<keyword evidence="5 8" id="KW-0812">Transmembrane</keyword>